<gene>
    <name evidence="12" type="ORF">BXYJ_LOCUS15524</name>
</gene>
<dbReference type="PANTHER" id="PTHR43561">
    <property type="match status" value="1"/>
</dbReference>
<feature type="domain" description="3-hydroxyacyl-CoA dehydrogenase C-terminal" evidence="10">
    <location>
        <begin position="204"/>
        <end position="283"/>
    </location>
</feature>
<dbReference type="WBParaSite" id="BXY_0990000.1">
    <property type="protein sequence ID" value="BXY_0990000.1"/>
    <property type="gene ID" value="BXY_0990000"/>
</dbReference>
<keyword evidence="7" id="KW-0496">Mitochondrion</keyword>
<evidence type="ECO:0000313" key="14">
    <source>
        <dbReference type="Proteomes" id="UP000659654"/>
    </source>
</evidence>
<evidence type="ECO:0000256" key="5">
    <source>
        <dbReference type="ARBA" id="ARBA00023002"/>
    </source>
</evidence>
<dbReference type="OrthoDB" id="5958943at2759"/>
<comment type="pathway">
    <text evidence="2">Lipid metabolism; fatty acid beta-oxidation.</text>
</comment>
<evidence type="ECO:0000256" key="8">
    <source>
        <dbReference type="ARBA" id="ARBA00049556"/>
    </source>
</evidence>
<dbReference type="InterPro" id="IPR013328">
    <property type="entry name" value="6PGD_dom2"/>
</dbReference>
<protein>
    <recommendedName>
        <fullName evidence="4">3-hydroxyacyl-CoA dehydrogenase</fullName>
        <ecNumber evidence="4">1.1.1.35</ecNumber>
    </recommendedName>
</protein>
<dbReference type="EMBL" id="CAJFDI010000006">
    <property type="protein sequence ID" value="CAD5235433.1"/>
    <property type="molecule type" value="Genomic_DNA"/>
</dbReference>
<dbReference type="Gene3D" id="1.10.1040.10">
    <property type="entry name" value="N-(1-d-carboxylethyl)-l-norvaline Dehydrogenase, domain 2"/>
    <property type="match status" value="1"/>
</dbReference>
<dbReference type="PANTHER" id="PTHR43561:SF1">
    <property type="entry name" value="HYDROXY-ACYL-COA DEHYDROGENASE"/>
    <property type="match status" value="1"/>
</dbReference>
<comment type="catalytic activity">
    <reaction evidence="8">
        <text>a (3S)-3-hydroxyacyl-CoA + NAD(+) = a 3-oxoacyl-CoA + NADH + H(+)</text>
        <dbReference type="Rhea" id="RHEA:22432"/>
        <dbReference type="ChEBI" id="CHEBI:15378"/>
        <dbReference type="ChEBI" id="CHEBI:57318"/>
        <dbReference type="ChEBI" id="CHEBI:57540"/>
        <dbReference type="ChEBI" id="CHEBI:57945"/>
        <dbReference type="ChEBI" id="CHEBI:90726"/>
        <dbReference type="EC" id="1.1.1.35"/>
    </reaction>
</comment>
<dbReference type="Pfam" id="PF02737">
    <property type="entry name" value="3HCDH_N"/>
    <property type="match status" value="1"/>
</dbReference>
<dbReference type="GO" id="GO:0003857">
    <property type="term" value="F:(3S)-3-hydroxyacyl-CoA dehydrogenase (NAD+) activity"/>
    <property type="evidence" value="ECO:0007669"/>
    <property type="project" value="UniProtKB-EC"/>
</dbReference>
<dbReference type="GO" id="GO:0070403">
    <property type="term" value="F:NAD+ binding"/>
    <property type="evidence" value="ECO:0007669"/>
    <property type="project" value="InterPro"/>
</dbReference>
<feature type="domain" description="3-hydroxyacyl-CoA dehydrogenase NAD binding" evidence="11">
    <location>
        <begin position="19"/>
        <end position="201"/>
    </location>
</feature>
<dbReference type="GO" id="GO:0006635">
    <property type="term" value="P:fatty acid beta-oxidation"/>
    <property type="evidence" value="ECO:0007669"/>
    <property type="project" value="TreeGrafter"/>
</dbReference>
<keyword evidence="5" id="KW-0560">Oxidoreductase</keyword>
<dbReference type="EC" id="1.1.1.35" evidence="4"/>
<dbReference type="FunFam" id="3.40.50.720:FF:000009">
    <property type="entry name" value="Fatty oxidation complex, alpha subunit"/>
    <property type="match status" value="1"/>
</dbReference>
<evidence type="ECO:0000256" key="7">
    <source>
        <dbReference type="ARBA" id="ARBA00023128"/>
    </source>
</evidence>
<sequence>MFRSILRQNQAKPSGIKHVLIVGAGIMGSGIAQISAQSGISATLVNRSASGLLRAENTIMTSLKRVAKRKFANENERKQFVESSMDKITMIQGLEKVKRSPDLIIESVVEDVEIKMKIFEELEAVFESSTPIATNTSSFSLTHLSSQMRHPDRFGGLHFFNPVVVMKLVEIVMTENTSNQTLDLLSTYVRAIGKTGVFCRDTMGFIVNRLLCPVMFEAIRMAERGDSTMQDIDLAMKLGANLPMGPIKLADFGGLDTLNSILKGWHEKDPTNPLFQPIELLQKKRAPPFLLQKLDWNQKFEAGFQEGLERCKDLEIAKDDFEKELSISAENKALEDSKKKFEKEVDRYKELNQQLEAECQRKEKMVRKLQEDLERSDNQHIVNQHMLKKHKQRIELEIERNMSAESHIDNLMEKIRKLEKQIQNLQKLEPEDQKRDESEDRRAEDSPSERSEGTESFVRLDESSVDGYSEIDQDDFQVSKQSSS</sequence>
<evidence type="ECO:0000256" key="6">
    <source>
        <dbReference type="ARBA" id="ARBA00023027"/>
    </source>
</evidence>
<reference evidence="12" key="2">
    <citation type="submission" date="2020-09" db="EMBL/GenBank/DDBJ databases">
        <authorList>
            <person name="Kikuchi T."/>
        </authorList>
    </citation>
    <scope>NUCLEOTIDE SEQUENCE</scope>
    <source>
        <strain evidence="12">Ka4C1</strain>
    </source>
</reference>
<evidence type="ECO:0000313" key="12">
    <source>
        <dbReference type="EMBL" id="CAD5235433.1"/>
    </source>
</evidence>
<evidence type="ECO:0000256" key="4">
    <source>
        <dbReference type="ARBA" id="ARBA00013000"/>
    </source>
</evidence>
<evidence type="ECO:0000259" key="11">
    <source>
        <dbReference type="Pfam" id="PF02737"/>
    </source>
</evidence>
<dbReference type="GO" id="GO:0005759">
    <property type="term" value="C:mitochondrial matrix"/>
    <property type="evidence" value="ECO:0007669"/>
    <property type="project" value="UniProtKB-SubCell"/>
</dbReference>
<feature type="compositionally biased region" description="Basic and acidic residues" evidence="9">
    <location>
        <begin position="428"/>
        <end position="462"/>
    </location>
</feature>
<reference evidence="15" key="1">
    <citation type="submission" date="2016-11" db="UniProtKB">
        <authorList>
            <consortium name="WormBaseParasite"/>
        </authorList>
    </citation>
    <scope>IDENTIFICATION</scope>
</reference>
<dbReference type="InterPro" id="IPR006180">
    <property type="entry name" value="3-OHacyl-CoA_DH_CS"/>
</dbReference>
<dbReference type="Proteomes" id="UP000582659">
    <property type="component" value="Unassembled WGS sequence"/>
</dbReference>
<dbReference type="InterPro" id="IPR006176">
    <property type="entry name" value="3-OHacyl-CoA_DH_NAD-bd"/>
</dbReference>
<evidence type="ECO:0000256" key="9">
    <source>
        <dbReference type="SAM" id="MobiDB-lite"/>
    </source>
</evidence>
<evidence type="ECO:0000259" key="10">
    <source>
        <dbReference type="Pfam" id="PF00725"/>
    </source>
</evidence>
<evidence type="ECO:0000313" key="13">
    <source>
        <dbReference type="Proteomes" id="UP000095284"/>
    </source>
</evidence>
<dbReference type="Gene3D" id="3.40.50.720">
    <property type="entry name" value="NAD(P)-binding Rossmann-like Domain"/>
    <property type="match status" value="1"/>
</dbReference>
<dbReference type="SMR" id="A0A1I7SA53"/>
<dbReference type="InterPro" id="IPR006108">
    <property type="entry name" value="3HC_DH_C"/>
</dbReference>
<dbReference type="Proteomes" id="UP000095284">
    <property type="component" value="Unplaced"/>
</dbReference>
<dbReference type="PROSITE" id="PS00067">
    <property type="entry name" value="3HCDH"/>
    <property type="match status" value="1"/>
</dbReference>
<evidence type="ECO:0000313" key="15">
    <source>
        <dbReference type="WBParaSite" id="BXY_0990000.1"/>
    </source>
</evidence>
<dbReference type="InterPro" id="IPR052242">
    <property type="entry name" value="Mito_3-hydroxyacyl-CoA_DH"/>
</dbReference>
<name>A0A1I7SA53_BURXY</name>
<comment type="similarity">
    <text evidence="3">Belongs to the 3-hydroxyacyl-CoA dehydrogenase family.</text>
</comment>
<dbReference type="eggNOG" id="KOG2304">
    <property type="taxonomic scope" value="Eukaryota"/>
</dbReference>
<feature type="region of interest" description="Disordered" evidence="9">
    <location>
        <begin position="422"/>
        <end position="484"/>
    </location>
</feature>
<dbReference type="EMBL" id="CAJFCV020000006">
    <property type="protein sequence ID" value="CAG9131825.1"/>
    <property type="molecule type" value="Genomic_DNA"/>
</dbReference>
<keyword evidence="14" id="KW-1185">Reference proteome</keyword>
<evidence type="ECO:0000256" key="2">
    <source>
        <dbReference type="ARBA" id="ARBA00005005"/>
    </source>
</evidence>
<dbReference type="InterPro" id="IPR008927">
    <property type="entry name" value="6-PGluconate_DH-like_C_sf"/>
</dbReference>
<dbReference type="AlphaFoldDB" id="A0A1I7SA53"/>
<comment type="subcellular location">
    <subcellularLocation>
        <location evidence="1">Mitochondrion matrix</location>
    </subcellularLocation>
</comment>
<dbReference type="SUPFAM" id="SSF48179">
    <property type="entry name" value="6-phosphogluconate dehydrogenase C-terminal domain-like"/>
    <property type="match status" value="1"/>
</dbReference>
<evidence type="ECO:0000256" key="3">
    <source>
        <dbReference type="ARBA" id="ARBA00009463"/>
    </source>
</evidence>
<proteinExistence type="inferred from homology"/>
<keyword evidence="6" id="KW-0520">NAD</keyword>
<dbReference type="Proteomes" id="UP000659654">
    <property type="component" value="Unassembled WGS sequence"/>
</dbReference>
<dbReference type="SUPFAM" id="SSF51735">
    <property type="entry name" value="NAD(P)-binding Rossmann-fold domains"/>
    <property type="match status" value="1"/>
</dbReference>
<accession>A0A1I7SA53</accession>
<evidence type="ECO:0000256" key="1">
    <source>
        <dbReference type="ARBA" id="ARBA00004305"/>
    </source>
</evidence>
<organism evidence="13 15">
    <name type="scientific">Bursaphelenchus xylophilus</name>
    <name type="common">Pinewood nematode worm</name>
    <name type="synonym">Aphelenchoides xylophilus</name>
    <dbReference type="NCBI Taxonomy" id="6326"/>
    <lineage>
        <taxon>Eukaryota</taxon>
        <taxon>Metazoa</taxon>
        <taxon>Ecdysozoa</taxon>
        <taxon>Nematoda</taxon>
        <taxon>Chromadorea</taxon>
        <taxon>Rhabditida</taxon>
        <taxon>Tylenchina</taxon>
        <taxon>Tylenchomorpha</taxon>
        <taxon>Aphelenchoidea</taxon>
        <taxon>Aphelenchoididae</taxon>
        <taxon>Bursaphelenchus</taxon>
    </lineage>
</organism>
<dbReference type="InterPro" id="IPR036291">
    <property type="entry name" value="NAD(P)-bd_dom_sf"/>
</dbReference>
<dbReference type="Pfam" id="PF00725">
    <property type="entry name" value="3HCDH"/>
    <property type="match status" value="1"/>
</dbReference>